<sequence length="151" mass="16794">MKRFGLIVISCILFFGCKIKEKPEFLGLNKIKVVNVDSQNITLSADALFKNPNDVGGILKTKGLKVFVNEKKVANIVSEEFDVPSKNEFTIPLVVSIATDSLVDKNNLGSLLGSLISQRLKVRYQGEINYKVLGFSSAYNIDEERIIKVKL</sequence>
<keyword evidence="3" id="KW-1185">Reference proteome</keyword>
<evidence type="ECO:0000313" key="3">
    <source>
        <dbReference type="Proteomes" id="UP001198901"/>
    </source>
</evidence>
<dbReference type="EMBL" id="JAIUJR010000007">
    <property type="protein sequence ID" value="MCA0133063.1"/>
    <property type="molecule type" value="Genomic_DNA"/>
</dbReference>
<accession>A0ABS7XSR3</accession>
<dbReference type="Gene3D" id="2.60.40.1820">
    <property type="match status" value="1"/>
</dbReference>
<dbReference type="PROSITE" id="PS51257">
    <property type="entry name" value="PROKAR_LIPOPROTEIN"/>
    <property type="match status" value="1"/>
</dbReference>
<dbReference type="Proteomes" id="UP001198901">
    <property type="component" value="Unassembled WGS sequence"/>
</dbReference>
<dbReference type="SUPFAM" id="SSF117070">
    <property type="entry name" value="LEA14-like"/>
    <property type="match status" value="1"/>
</dbReference>
<gene>
    <name evidence="2" type="ORF">LBU54_10755</name>
</gene>
<proteinExistence type="predicted"/>
<evidence type="ECO:0000259" key="1">
    <source>
        <dbReference type="Pfam" id="PF03168"/>
    </source>
</evidence>
<feature type="domain" description="Late embryogenesis abundant protein LEA-2 subgroup" evidence="1">
    <location>
        <begin position="50"/>
        <end position="135"/>
    </location>
</feature>
<name>A0ABS7XSR3_9FLAO</name>
<comment type="caution">
    <text evidence="2">The sequence shown here is derived from an EMBL/GenBank/DDBJ whole genome shotgun (WGS) entry which is preliminary data.</text>
</comment>
<reference evidence="3" key="1">
    <citation type="submission" date="2023-07" db="EMBL/GenBank/DDBJ databases">
        <authorList>
            <person name="Yue Y."/>
        </authorList>
    </citation>
    <scope>NUCLEOTIDE SEQUENCE [LARGE SCALE GENOMIC DNA]</scope>
    <source>
        <strain evidence="3">D23</strain>
    </source>
</reference>
<dbReference type="Pfam" id="PF03168">
    <property type="entry name" value="LEA_2"/>
    <property type="match status" value="1"/>
</dbReference>
<dbReference type="InterPro" id="IPR004864">
    <property type="entry name" value="LEA_2"/>
</dbReference>
<evidence type="ECO:0000313" key="2">
    <source>
        <dbReference type="EMBL" id="MCA0133063.1"/>
    </source>
</evidence>
<organism evidence="2 3">
    <name type="scientific">Winogradskyella alexanderae</name>
    <dbReference type="NCBI Taxonomy" id="2877123"/>
    <lineage>
        <taxon>Bacteria</taxon>
        <taxon>Pseudomonadati</taxon>
        <taxon>Bacteroidota</taxon>
        <taxon>Flavobacteriia</taxon>
        <taxon>Flavobacteriales</taxon>
        <taxon>Flavobacteriaceae</taxon>
        <taxon>Winogradskyella</taxon>
    </lineage>
</organism>
<protein>
    <submittedName>
        <fullName evidence="2">LEA type 2 family protein</fullName>
    </submittedName>
</protein>